<comment type="caution">
    <text evidence="15">The sequence shown here is derived from an EMBL/GenBank/DDBJ whole genome shotgun (WGS) entry which is preliminary data.</text>
</comment>
<evidence type="ECO:0000256" key="12">
    <source>
        <dbReference type="SAM" id="Phobius"/>
    </source>
</evidence>
<dbReference type="SMART" id="SM00304">
    <property type="entry name" value="HAMP"/>
    <property type="match status" value="1"/>
</dbReference>
<organism evidence="15 16">
    <name type="scientific">Comamonas terrigena</name>
    <dbReference type="NCBI Taxonomy" id="32013"/>
    <lineage>
        <taxon>Bacteria</taxon>
        <taxon>Pseudomonadati</taxon>
        <taxon>Pseudomonadota</taxon>
        <taxon>Betaproteobacteria</taxon>
        <taxon>Burkholderiales</taxon>
        <taxon>Comamonadaceae</taxon>
        <taxon>Comamonas</taxon>
    </lineage>
</organism>
<evidence type="ECO:0000256" key="5">
    <source>
        <dbReference type="ARBA" id="ARBA00022519"/>
    </source>
</evidence>
<dbReference type="GO" id="GO:0004888">
    <property type="term" value="F:transmembrane signaling receptor activity"/>
    <property type="evidence" value="ECO:0007669"/>
    <property type="project" value="InterPro"/>
</dbReference>
<evidence type="ECO:0000256" key="4">
    <source>
        <dbReference type="ARBA" id="ARBA00022500"/>
    </source>
</evidence>
<dbReference type="PRINTS" id="PR00260">
    <property type="entry name" value="CHEMTRNSDUCR"/>
</dbReference>
<dbReference type="Pfam" id="PF00672">
    <property type="entry name" value="HAMP"/>
    <property type="match status" value="1"/>
</dbReference>
<keyword evidence="8 12" id="KW-0472">Membrane</keyword>
<evidence type="ECO:0000256" key="3">
    <source>
        <dbReference type="ARBA" id="ARBA00022481"/>
    </source>
</evidence>
<dbReference type="InterPro" id="IPR004090">
    <property type="entry name" value="Chemotax_Me-accpt_rcpt"/>
</dbReference>
<evidence type="ECO:0000313" key="15">
    <source>
        <dbReference type="EMBL" id="PEH88001.1"/>
    </source>
</evidence>
<evidence type="ECO:0000313" key="16">
    <source>
        <dbReference type="Proteomes" id="UP000220246"/>
    </source>
</evidence>
<reference evidence="16" key="1">
    <citation type="submission" date="2017-09" db="EMBL/GenBank/DDBJ databases">
        <title>FDA dAtabase for Regulatory Grade micrObial Sequences (FDA-ARGOS): Supporting development and validation of Infectious Disease Dx tests.</title>
        <authorList>
            <person name="Minogue T."/>
            <person name="Wolcott M."/>
            <person name="Wasieloski L."/>
            <person name="Aguilar W."/>
            <person name="Moore D."/>
            <person name="Tallon L."/>
            <person name="Sadzewicz L."/>
            <person name="Ott S."/>
            <person name="Zhao X."/>
            <person name="Nagaraj S."/>
            <person name="Vavikolanu K."/>
            <person name="Aluvathingal J."/>
            <person name="Nadendla S."/>
            <person name="Sichtig H."/>
        </authorList>
    </citation>
    <scope>NUCLEOTIDE SEQUENCE [LARGE SCALE GENOMIC DNA]</scope>
    <source>
        <strain evidence="16">FDAARGOS_394</strain>
    </source>
</reference>
<evidence type="ECO:0000256" key="8">
    <source>
        <dbReference type="ARBA" id="ARBA00023136"/>
    </source>
</evidence>
<proteinExistence type="inferred from homology"/>
<evidence type="ECO:0000256" key="10">
    <source>
        <dbReference type="ARBA" id="ARBA00029447"/>
    </source>
</evidence>
<dbReference type="FunFam" id="1.10.287.950:FF:000001">
    <property type="entry name" value="Methyl-accepting chemotaxis sensory transducer"/>
    <property type="match status" value="1"/>
</dbReference>
<comment type="subcellular location">
    <subcellularLocation>
        <location evidence="1">Cell inner membrane</location>
        <topology evidence="1">Multi-pass membrane protein</topology>
    </subcellularLocation>
</comment>
<dbReference type="GO" id="GO:0007165">
    <property type="term" value="P:signal transduction"/>
    <property type="evidence" value="ECO:0007669"/>
    <property type="project" value="UniProtKB-KW"/>
</dbReference>
<dbReference type="InterPro" id="IPR051310">
    <property type="entry name" value="MCP_chemotaxis"/>
</dbReference>
<dbReference type="GO" id="GO:0006935">
    <property type="term" value="P:chemotaxis"/>
    <property type="evidence" value="ECO:0007669"/>
    <property type="project" value="UniProtKB-KW"/>
</dbReference>
<keyword evidence="9 11" id="KW-0807">Transducer</keyword>
<keyword evidence="16" id="KW-1185">Reference proteome</keyword>
<dbReference type="Proteomes" id="UP000220246">
    <property type="component" value="Unassembled WGS sequence"/>
</dbReference>
<evidence type="ECO:0000256" key="9">
    <source>
        <dbReference type="ARBA" id="ARBA00023224"/>
    </source>
</evidence>
<evidence type="ECO:0000259" key="13">
    <source>
        <dbReference type="PROSITE" id="PS50111"/>
    </source>
</evidence>
<dbReference type="OrthoDB" id="9763018at2"/>
<feature type="transmembrane region" description="Helical" evidence="12">
    <location>
        <begin position="186"/>
        <end position="209"/>
    </location>
</feature>
<evidence type="ECO:0000256" key="2">
    <source>
        <dbReference type="ARBA" id="ARBA00022475"/>
    </source>
</evidence>
<dbReference type="PANTHER" id="PTHR43531:SF14">
    <property type="entry name" value="METHYL-ACCEPTING CHEMOTAXIS PROTEIN I-RELATED"/>
    <property type="match status" value="1"/>
</dbReference>
<keyword evidence="6 12" id="KW-0812">Transmembrane</keyword>
<feature type="domain" description="Methyl-accepting transducer" evidence="13">
    <location>
        <begin position="268"/>
        <end position="497"/>
    </location>
</feature>
<protein>
    <submittedName>
        <fullName evidence="15">Methyl-accepting chemotaxis protein</fullName>
    </submittedName>
</protein>
<keyword evidence="7 12" id="KW-1133">Transmembrane helix</keyword>
<dbReference type="GO" id="GO:0005886">
    <property type="term" value="C:plasma membrane"/>
    <property type="evidence" value="ECO:0007669"/>
    <property type="project" value="UniProtKB-SubCell"/>
</dbReference>
<dbReference type="Pfam" id="PF00015">
    <property type="entry name" value="MCPsignal"/>
    <property type="match status" value="1"/>
</dbReference>
<gene>
    <name evidence="15" type="ORF">CRM82_04660</name>
</gene>
<name>A0A2A7US71_COMTR</name>
<dbReference type="PROSITE" id="PS50885">
    <property type="entry name" value="HAMP"/>
    <property type="match status" value="1"/>
</dbReference>
<keyword evidence="5" id="KW-0997">Cell inner membrane</keyword>
<feature type="domain" description="HAMP" evidence="14">
    <location>
        <begin position="210"/>
        <end position="263"/>
    </location>
</feature>
<keyword evidence="3" id="KW-0488">Methylation</keyword>
<evidence type="ECO:0000256" key="6">
    <source>
        <dbReference type="ARBA" id="ARBA00022692"/>
    </source>
</evidence>
<dbReference type="SMART" id="SM00283">
    <property type="entry name" value="MA"/>
    <property type="match status" value="1"/>
</dbReference>
<dbReference type="GeneID" id="80799881"/>
<comment type="similarity">
    <text evidence="10">Belongs to the methyl-accepting chemotaxis (MCP) protein family.</text>
</comment>
<evidence type="ECO:0000256" key="1">
    <source>
        <dbReference type="ARBA" id="ARBA00004429"/>
    </source>
</evidence>
<dbReference type="InterPro" id="IPR003122">
    <property type="entry name" value="Tar_rcpt_lig-bd"/>
</dbReference>
<dbReference type="InterPro" id="IPR003660">
    <property type="entry name" value="HAMP_dom"/>
</dbReference>
<dbReference type="PANTHER" id="PTHR43531">
    <property type="entry name" value="PROTEIN ICFG"/>
    <property type="match status" value="1"/>
</dbReference>
<keyword evidence="2" id="KW-1003">Cell membrane</keyword>
<dbReference type="PROSITE" id="PS50111">
    <property type="entry name" value="CHEMOTAXIS_TRANSDUC_2"/>
    <property type="match status" value="1"/>
</dbReference>
<dbReference type="SUPFAM" id="SSF58104">
    <property type="entry name" value="Methyl-accepting chemotaxis protein (MCP) signaling domain"/>
    <property type="match status" value="1"/>
</dbReference>
<dbReference type="STRING" id="1219032.GCA_001515545_03958"/>
<evidence type="ECO:0000259" key="14">
    <source>
        <dbReference type="PROSITE" id="PS50885"/>
    </source>
</evidence>
<dbReference type="InterPro" id="IPR004089">
    <property type="entry name" value="MCPsignal_dom"/>
</dbReference>
<accession>A0A2A7US71</accession>
<dbReference type="Pfam" id="PF02203">
    <property type="entry name" value="TarH"/>
    <property type="match status" value="1"/>
</dbReference>
<evidence type="ECO:0000256" key="7">
    <source>
        <dbReference type="ARBA" id="ARBA00022989"/>
    </source>
</evidence>
<evidence type="ECO:0000256" key="11">
    <source>
        <dbReference type="PROSITE-ProRule" id="PRU00284"/>
    </source>
</evidence>
<dbReference type="Gene3D" id="1.10.287.950">
    <property type="entry name" value="Methyl-accepting chemotaxis protein"/>
    <property type="match status" value="1"/>
</dbReference>
<dbReference type="RefSeq" id="WP_066541654.1">
    <property type="nucleotide sequence ID" value="NZ_PDEA01000001.1"/>
</dbReference>
<dbReference type="AlphaFoldDB" id="A0A2A7US71"/>
<dbReference type="EMBL" id="PDEA01000001">
    <property type="protein sequence ID" value="PEH88001.1"/>
    <property type="molecule type" value="Genomic_DNA"/>
</dbReference>
<keyword evidence="4" id="KW-0145">Chemotaxis</keyword>
<sequence>MFQHLSLRSRLAAAMGFLALLLAVLGALGLYSLRDSNLALQSLVEQQLQPMQQLAQVTKSLDMGKFGVVSAIADPIQIDSDMDALEAQLQDSASTWEAFASALRDGQEQELAQQFAAAQQEFLQQGVRPAVAALRSMNLPGATELYTQSLAPRYPPARTALDALMALQRQRGEALYRATQQRYQQVFWLSVAAMCLGLLVAGAAGVTLVRAIARPLAQAVQAAQHVAAGDLSQDIPTSPARHETGQLLQALQQMNLRLRHIVGEVRQGTDAMALASQEISSGNRDLSQRTECQAAALQQTTASMHDLNEAVQRNAEHAQQASALAASATQIAQQGRSEVDAVAQAMGHIQGASQRIVDITAVIDGIAFQTNLLALNAAVEAARAGAQGRGFAVVAAEVRELAQRSAVAAKEIKGLIQHSVHEVEQGRARVAQAGGTMATVEGRVQHMAALVQDIAQSSQAQSAGLGQLHQAIAQMDDTTQKNAALVEQASAAALALQQQASALVDTVRVFRLDGVAVPAARVLPAAERTLLLA</sequence>